<name>A0A1I8GNA2_9PLAT</name>
<accession>A0A1I8GNA2</accession>
<keyword evidence="1" id="KW-0732">Signal</keyword>
<proteinExistence type="predicted"/>
<sequence length="108" mass="11425">TCPTAMAATLCWRLTTGPAVTVFSCGNWRQRPSKSLSGKYVGWCGRRSAPARSSVSWPTPKRTPVGGATAFGAGSQMAVGLDPVTRTRIASKAACWNLPAIRESSNCH</sequence>
<protein>
    <submittedName>
        <fullName evidence="3">Copper-containing nitrite reductase</fullName>
    </submittedName>
</protein>
<dbReference type="AlphaFoldDB" id="A0A1I8GNA2"/>
<dbReference type="WBParaSite" id="maker-uti_cns_0002507-snap-gene-0.8-mRNA-1">
    <property type="protein sequence ID" value="maker-uti_cns_0002507-snap-gene-0.8-mRNA-1"/>
    <property type="gene ID" value="maker-uti_cns_0002507-snap-gene-0.8"/>
</dbReference>
<evidence type="ECO:0000313" key="3">
    <source>
        <dbReference type="WBParaSite" id="maker-uti_cns_0002507-snap-gene-0.8-mRNA-1"/>
    </source>
</evidence>
<dbReference type="Proteomes" id="UP000095280">
    <property type="component" value="Unplaced"/>
</dbReference>
<organism evidence="2 3">
    <name type="scientific">Macrostomum lignano</name>
    <dbReference type="NCBI Taxonomy" id="282301"/>
    <lineage>
        <taxon>Eukaryota</taxon>
        <taxon>Metazoa</taxon>
        <taxon>Spiralia</taxon>
        <taxon>Lophotrochozoa</taxon>
        <taxon>Platyhelminthes</taxon>
        <taxon>Rhabditophora</taxon>
        <taxon>Macrostomorpha</taxon>
        <taxon>Macrostomida</taxon>
        <taxon>Macrostomidae</taxon>
        <taxon>Macrostomum</taxon>
    </lineage>
</organism>
<evidence type="ECO:0000256" key="1">
    <source>
        <dbReference type="SAM" id="SignalP"/>
    </source>
</evidence>
<feature type="chain" id="PRO_5009319549" evidence="1">
    <location>
        <begin position="20"/>
        <end position="108"/>
    </location>
</feature>
<feature type="signal peptide" evidence="1">
    <location>
        <begin position="1"/>
        <end position="19"/>
    </location>
</feature>
<evidence type="ECO:0000313" key="2">
    <source>
        <dbReference type="Proteomes" id="UP000095280"/>
    </source>
</evidence>
<keyword evidence="2" id="KW-1185">Reference proteome</keyword>
<reference evidence="3" key="1">
    <citation type="submission" date="2016-11" db="UniProtKB">
        <authorList>
            <consortium name="WormBaseParasite"/>
        </authorList>
    </citation>
    <scope>IDENTIFICATION</scope>
</reference>